<proteinExistence type="predicted"/>
<dbReference type="Proteomes" id="UP000177821">
    <property type="component" value="Unassembled WGS sequence"/>
</dbReference>
<name>A0A1G1WRP3_9BACT</name>
<dbReference type="Pfam" id="PF13483">
    <property type="entry name" value="Lactamase_B_3"/>
    <property type="match status" value="1"/>
</dbReference>
<dbReference type="InterPro" id="IPR036866">
    <property type="entry name" value="RibonucZ/Hydroxyglut_hydro"/>
</dbReference>
<dbReference type="Gene3D" id="3.60.15.10">
    <property type="entry name" value="Ribonuclease Z/Hydroxyacylglutathione hydrolase-like"/>
    <property type="match status" value="1"/>
</dbReference>
<evidence type="ECO:0000313" key="1">
    <source>
        <dbReference type="EMBL" id="OGY29990.1"/>
    </source>
</evidence>
<dbReference type="EMBL" id="MHCX01000010">
    <property type="protein sequence ID" value="OGY29990.1"/>
    <property type="molecule type" value="Genomic_DNA"/>
</dbReference>
<reference evidence="1 2" key="1">
    <citation type="journal article" date="2016" name="Nat. Commun.">
        <title>Thousands of microbial genomes shed light on interconnected biogeochemical processes in an aquifer system.</title>
        <authorList>
            <person name="Anantharaman K."/>
            <person name="Brown C.T."/>
            <person name="Hug L.A."/>
            <person name="Sharon I."/>
            <person name="Castelle C.J."/>
            <person name="Probst A.J."/>
            <person name="Thomas B.C."/>
            <person name="Singh A."/>
            <person name="Wilkins M.J."/>
            <person name="Karaoz U."/>
            <person name="Brodie E.L."/>
            <person name="Williams K.H."/>
            <person name="Hubbard S.S."/>
            <person name="Banfield J.F."/>
        </authorList>
    </citation>
    <scope>NUCLEOTIDE SEQUENCE [LARGE SCALE GENOMIC DNA]</scope>
</reference>
<comment type="caution">
    <text evidence="1">The sequence shown here is derived from an EMBL/GenBank/DDBJ whole genome shotgun (WGS) entry which is preliminary data.</text>
</comment>
<dbReference type="PANTHER" id="PTHR39189:SF1">
    <property type="entry name" value="UPF0173 METAL-DEPENDENT HYDROLASE YTKL"/>
    <property type="match status" value="1"/>
</dbReference>
<evidence type="ECO:0000313" key="2">
    <source>
        <dbReference type="Proteomes" id="UP000177821"/>
    </source>
</evidence>
<dbReference type="PANTHER" id="PTHR39189">
    <property type="entry name" value="UPF0173 METAL-DEPENDENT HYDROLASE YTKL"/>
    <property type="match status" value="1"/>
</dbReference>
<gene>
    <name evidence="1" type="ORF">A3J50_02815</name>
</gene>
<sequence length="212" mass="23083">MEISWIGHSCFRLKGKFATVITDPFDSNSTGLKLPKLSADLITVSHSHSDHNNPSSIEGSPYLIQGPGEYEVKGVNVVGMATFHDDKGGAERGKNTIYNITVDDVNIAHLGDIGHDLSSEQLEEFGNVDVLLIPVGGVYTIEAHTAAKIAAELEAKVVIPMHYQVEGLKYQLEGVDKFLKEMAKESVTPVSKLVITKDKLPEESQVVVLERS</sequence>
<protein>
    <submittedName>
        <fullName evidence="1">Lactamase</fullName>
    </submittedName>
</protein>
<accession>A0A1G1WRP3</accession>
<organism evidence="1 2">
    <name type="scientific">Candidatus Woykebacteria bacterium RIFCSPHIGHO2_02_FULL_43_16b</name>
    <dbReference type="NCBI Taxonomy" id="1802601"/>
    <lineage>
        <taxon>Bacteria</taxon>
        <taxon>Candidatus Woykeibacteriota</taxon>
    </lineage>
</organism>
<dbReference type="AlphaFoldDB" id="A0A1G1WRP3"/>
<dbReference type="SUPFAM" id="SSF56281">
    <property type="entry name" value="Metallo-hydrolase/oxidoreductase"/>
    <property type="match status" value="1"/>
</dbReference>